<dbReference type="EMBL" id="QRBI01000105">
    <property type="protein sequence ID" value="RMC14214.1"/>
    <property type="molecule type" value="Genomic_DNA"/>
</dbReference>
<comment type="caution">
    <text evidence="1">The sequence shown here is derived from an EMBL/GenBank/DDBJ whole genome shotgun (WGS) entry which is preliminary data.</text>
</comment>
<protein>
    <submittedName>
        <fullName evidence="1">Uncharacterized protein</fullName>
    </submittedName>
</protein>
<sequence length="85" mass="8976">MVGTLPSRKGYAGQQLLNISQGVAKTASGILACVSNSVARAPVPSTVQLLHLSEDVAEINEIHAKATKTINDKIIVESCFEEAEI</sequence>
<dbReference type="AlphaFoldDB" id="A0A3M0KS79"/>
<name>A0A3M0KS79_HIRRU</name>
<proteinExistence type="predicted"/>
<gene>
    <name evidence="1" type="ORF">DUI87_09305</name>
</gene>
<evidence type="ECO:0000313" key="2">
    <source>
        <dbReference type="Proteomes" id="UP000269221"/>
    </source>
</evidence>
<reference evidence="1 2" key="1">
    <citation type="submission" date="2018-07" db="EMBL/GenBank/DDBJ databases">
        <title>A high quality draft genome assembly of the barn swallow (H. rustica rustica).</title>
        <authorList>
            <person name="Formenti G."/>
            <person name="Chiara M."/>
            <person name="Poveda L."/>
            <person name="Francoijs K.-J."/>
            <person name="Bonisoli-Alquati A."/>
            <person name="Canova L."/>
            <person name="Gianfranceschi L."/>
            <person name="Horner D.S."/>
            <person name="Saino N."/>
        </authorList>
    </citation>
    <scope>NUCLEOTIDE SEQUENCE [LARGE SCALE GENOMIC DNA]</scope>
    <source>
        <strain evidence="1">Chelidonia</strain>
        <tissue evidence="1">Blood</tissue>
    </source>
</reference>
<organism evidence="1 2">
    <name type="scientific">Hirundo rustica rustica</name>
    <dbReference type="NCBI Taxonomy" id="333673"/>
    <lineage>
        <taxon>Eukaryota</taxon>
        <taxon>Metazoa</taxon>
        <taxon>Chordata</taxon>
        <taxon>Craniata</taxon>
        <taxon>Vertebrata</taxon>
        <taxon>Euteleostomi</taxon>
        <taxon>Archelosauria</taxon>
        <taxon>Archosauria</taxon>
        <taxon>Dinosauria</taxon>
        <taxon>Saurischia</taxon>
        <taxon>Theropoda</taxon>
        <taxon>Coelurosauria</taxon>
        <taxon>Aves</taxon>
        <taxon>Neognathae</taxon>
        <taxon>Neoaves</taxon>
        <taxon>Telluraves</taxon>
        <taxon>Australaves</taxon>
        <taxon>Passeriformes</taxon>
        <taxon>Sylvioidea</taxon>
        <taxon>Hirundinidae</taxon>
        <taxon>Hirundo</taxon>
    </lineage>
</organism>
<dbReference type="Proteomes" id="UP000269221">
    <property type="component" value="Unassembled WGS sequence"/>
</dbReference>
<accession>A0A3M0KS79</accession>
<keyword evidence="2" id="KW-1185">Reference proteome</keyword>
<evidence type="ECO:0000313" key="1">
    <source>
        <dbReference type="EMBL" id="RMC14214.1"/>
    </source>
</evidence>